<keyword evidence="1" id="KW-1133">Transmembrane helix</keyword>
<dbReference type="InterPro" id="IPR037522">
    <property type="entry name" value="HD_GYP_dom"/>
</dbReference>
<dbReference type="PROSITE" id="PS51832">
    <property type="entry name" value="HD_GYP"/>
    <property type="match status" value="1"/>
</dbReference>
<dbReference type="CDD" id="cd00077">
    <property type="entry name" value="HDc"/>
    <property type="match status" value="1"/>
</dbReference>
<evidence type="ECO:0000256" key="1">
    <source>
        <dbReference type="SAM" id="Phobius"/>
    </source>
</evidence>
<name>A0A366IFB0_9FIRM</name>
<evidence type="ECO:0000313" key="3">
    <source>
        <dbReference type="EMBL" id="RBP70051.1"/>
    </source>
</evidence>
<dbReference type="RefSeq" id="WP_170128118.1">
    <property type="nucleotide sequence ID" value="NZ_QNRX01000001.1"/>
</dbReference>
<dbReference type="GO" id="GO:0016740">
    <property type="term" value="F:transferase activity"/>
    <property type="evidence" value="ECO:0007669"/>
    <property type="project" value="UniProtKB-KW"/>
</dbReference>
<feature type="transmembrane region" description="Helical" evidence="1">
    <location>
        <begin position="179"/>
        <end position="199"/>
    </location>
</feature>
<keyword evidence="3" id="KW-0808">Transferase</keyword>
<keyword evidence="4" id="KW-1185">Reference proteome</keyword>
<feature type="transmembrane region" description="Helical" evidence="1">
    <location>
        <begin position="143"/>
        <end position="167"/>
    </location>
</feature>
<sequence length="419" mass="47233">MRKVNAITLHILLGLSIISVILSFIIFKEFPINFNFHLLLFIVFAIITESVVIFTPNKGGVTLTFGIVLSVAILFGPSEGLLCAIASILFSVYKMDGEVKYFFNISWYKTLGNLNAYIISSGLSSLLFIYLNQGLEFKQGSIIPMFISGILYILMDVMLITTFMIVSSEADPILLFRENFKGVIPNFFGLSTVSIIIVMTYQKTGIEMVLILFFPYMLIRYSFKLVYDMQANYLSTIKALSSALEEKDPYTKGHSERVEKYSIMIANEIGHSKVDIQQLQYAAIFHDIGKIGVEDSILHKPGGLTEEEYEAIKQHPQKSVNILDGISFLKMATTFIQSHHEGYDGTGYPNGLKGKEIPLEARIISVADIYDALTTDRPYRKAMTNRQAIDIIKDESGKKLDPFVVDKFLVLYNKGRFKI</sequence>
<evidence type="ECO:0000313" key="4">
    <source>
        <dbReference type="Proteomes" id="UP000253490"/>
    </source>
</evidence>
<feature type="transmembrane region" description="Helical" evidence="1">
    <location>
        <begin position="205"/>
        <end position="223"/>
    </location>
</feature>
<keyword evidence="1" id="KW-0472">Membrane</keyword>
<dbReference type="AlphaFoldDB" id="A0A366IFB0"/>
<proteinExistence type="predicted"/>
<gene>
    <name evidence="3" type="ORF">DES36_101103</name>
</gene>
<feature type="transmembrane region" description="Helical" evidence="1">
    <location>
        <begin position="114"/>
        <end position="131"/>
    </location>
</feature>
<dbReference type="Proteomes" id="UP000253490">
    <property type="component" value="Unassembled WGS sequence"/>
</dbReference>
<dbReference type="InterPro" id="IPR003607">
    <property type="entry name" value="HD/PDEase_dom"/>
</dbReference>
<evidence type="ECO:0000259" key="2">
    <source>
        <dbReference type="PROSITE" id="PS51832"/>
    </source>
</evidence>
<dbReference type="PANTHER" id="PTHR43155">
    <property type="entry name" value="CYCLIC DI-GMP PHOSPHODIESTERASE PA4108-RELATED"/>
    <property type="match status" value="1"/>
</dbReference>
<dbReference type="SMART" id="SM00471">
    <property type="entry name" value="HDc"/>
    <property type="match status" value="1"/>
</dbReference>
<feature type="transmembrane region" description="Helical" evidence="1">
    <location>
        <begin position="67"/>
        <end position="93"/>
    </location>
</feature>
<protein>
    <submittedName>
        <fullName evidence="3">Putative nucleotidyltransferase with HDIG domain</fullName>
    </submittedName>
</protein>
<dbReference type="EMBL" id="QNRX01000001">
    <property type="protein sequence ID" value="RBP70051.1"/>
    <property type="molecule type" value="Genomic_DNA"/>
</dbReference>
<accession>A0A366IFB0</accession>
<feature type="transmembrane region" description="Helical" evidence="1">
    <location>
        <begin position="34"/>
        <end position="55"/>
    </location>
</feature>
<feature type="transmembrane region" description="Helical" evidence="1">
    <location>
        <begin position="6"/>
        <end position="27"/>
    </location>
</feature>
<organism evidence="3 4">
    <name type="scientific">Alkalibaculum bacchi</name>
    <dbReference type="NCBI Taxonomy" id="645887"/>
    <lineage>
        <taxon>Bacteria</taxon>
        <taxon>Bacillati</taxon>
        <taxon>Bacillota</taxon>
        <taxon>Clostridia</taxon>
        <taxon>Eubacteriales</taxon>
        <taxon>Eubacteriaceae</taxon>
        <taxon>Alkalibaculum</taxon>
    </lineage>
</organism>
<dbReference type="InterPro" id="IPR006675">
    <property type="entry name" value="HDIG_dom"/>
</dbReference>
<keyword evidence="1" id="KW-0812">Transmembrane</keyword>
<dbReference type="SUPFAM" id="SSF109604">
    <property type="entry name" value="HD-domain/PDEase-like"/>
    <property type="match status" value="1"/>
</dbReference>
<feature type="domain" description="HD-GYP" evidence="2">
    <location>
        <begin position="229"/>
        <end position="419"/>
    </location>
</feature>
<dbReference type="Gene3D" id="1.10.3210.10">
    <property type="entry name" value="Hypothetical protein af1432"/>
    <property type="match status" value="1"/>
</dbReference>
<dbReference type="NCBIfam" id="TIGR00277">
    <property type="entry name" value="HDIG"/>
    <property type="match status" value="1"/>
</dbReference>
<dbReference type="Pfam" id="PF13487">
    <property type="entry name" value="HD_5"/>
    <property type="match status" value="1"/>
</dbReference>
<reference evidence="3 4" key="1">
    <citation type="submission" date="2018-06" db="EMBL/GenBank/DDBJ databases">
        <title>Genomic Encyclopedia of Type Strains, Phase IV (KMG-IV): sequencing the most valuable type-strain genomes for metagenomic binning, comparative biology and taxonomic classification.</title>
        <authorList>
            <person name="Goeker M."/>
        </authorList>
    </citation>
    <scope>NUCLEOTIDE SEQUENCE [LARGE SCALE GENOMIC DNA]</scope>
    <source>
        <strain evidence="3 4">DSM 22112</strain>
    </source>
</reference>
<dbReference type="PANTHER" id="PTHR43155:SF2">
    <property type="entry name" value="CYCLIC DI-GMP PHOSPHODIESTERASE PA4108"/>
    <property type="match status" value="1"/>
</dbReference>
<comment type="caution">
    <text evidence="3">The sequence shown here is derived from an EMBL/GenBank/DDBJ whole genome shotgun (WGS) entry which is preliminary data.</text>
</comment>